<reference evidence="1 2" key="1">
    <citation type="journal article" date="2023" name="Genes (Basel)">
        <title>Chromosome-Level Genome Assembly and Circadian Gene Repertoire of the Patagonia Blennie Eleginops maclovinus-The Closest Ancestral Proxy of Antarctic Cryonotothenioids.</title>
        <authorList>
            <person name="Cheng C.C."/>
            <person name="Rivera-Colon A.G."/>
            <person name="Minhas B.F."/>
            <person name="Wilson L."/>
            <person name="Rayamajhi N."/>
            <person name="Vargas-Chacoff L."/>
            <person name="Catchen J.M."/>
        </authorList>
    </citation>
    <scope>NUCLEOTIDE SEQUENCE [LARGE SCALE GENOMIC DNA]</scope>
    <source>
        <strain evidence="1">JMC-PN-2008</strain>
    </source>
</reference>
<evidence type="ECO:0000313" key="1">
    <source>
        <dbReference type="EMBL" id="KAK5859249.1"/>
    </source>
</evidence>
<organism evidence="1 2">
    <name type="scientific">Eleginops maclovinus</name>
    <name type="common">Patagonian blennie</name>
    <name type="synonym">Eleginus maclovinus</name>
    <dbReference type="NCBI Taxonomy" id="56733"/>
    <lineage>
        <taxon>Eukaryota</taxon>
        <taxon>Metazoa</taxon>
        <taxon>Chordata</taxon>
        <taxon>Craniata</taxon>
        <taxon>Vertebrata</taxon>
        <taxon>Euteleostomi</taxon>
        <taxon>Actinopterygii</taxon>
        <taxon>Neopterygii</taxon>
        <taxon>Teleostei</taxon>
        <taxon>Neoteleostei</taxon>
        <taxon>Acanthomorphata</taxon>
        <taxon>Eupercaria</taxon>
        <taxon>Perciformes</taxon>
        <taxon>Notothenioidei</taxon>
        <taxon>Eleginopidae</taxon>
        <taxon>Eleginops</taxon>
    </lineage>
</organism>
<evidence type="ECO:0000313" key="2">
    <source>
        <dbReference type="Proteomes" id="UP001346869"/>
    </source>
</evidence>
<dbReference type="EMBL" id="JAUZQC010000015">
    <property type="protein sequence ID" value="KAK5859249.1"/>
    <property type="molecule type" value="Genomic_DNA"/>
</dbReference>
<reference evidence="1 2" key="2">
    <citation type="journal article" date="2023" name="Mol. Biol. Evol.">
        <title>Genomics of Secondarily Temperate Adaptation in the Only Non-Antarctic Icefish.</title>
        <authorList>
            <person name="Rivera-Colon A.G."/>
            <person name="Rayamajhi N."/>
            <person name="Minhas B.F."/>
            <person name="Madrigal G."/>
            <person name="Bilyk K.T."/>
            <person name="Yoon V."/>
            <person name="Hune M."/>
            <person name="Gregory S."/>
            <person name="Cheng C.H.C."/>
            <person name="Catchen J.M."/>
        </authorList>
    </citation>
    <scope>NUCLEOTIDE SEQUENCE [LARGE SCALE GENOMIC DNA]</scope>
    <source>
        <strain evidence="1">JMC-PN-2008</strain>
    </source>
</reference>
<dbReference type="AlphaFoldDB" id="A0AAN7XFI0"/>
<comment type="caution">
    <text evidence="1">The sequence shown here is derived from an EMBL/GenBank/DDBJ whole genome shotgun (WGS) entry which is preliminary data.</text>
</comment>
<protein>
    <submittedName>
        <fullName evidence="1">Uncharacterized protein</fullName>
    </submittedName>
</protein>
<proteinExistence type="predicted"/>
<keyword evidence="2" id="KW-1185">Reference proteome</keyword>
<gene>
    <name evidence="1" type="ORF">PBY51_003330</name>
</gene>
<accession>A0AAN7XFI0</accession>
<name>A0AAN7XFI0_ELEMC</name>
<dbReference type="Proteomes" id="UP001346869">
    <property type="component" value="Unassembled WGS sequence"/>
</dbReference>
<sequence length="67" mass="7262">MTVMSEIMQTVKPPRPPVPPAGRALVELASVPVMNPQLCRHMAVIGALRCMLSCSHTDLYISDPAEC</sequence>